<keyword evidence="1" id="KW-0812">Transmembrane</keyword>
<keyword evidence="1" id="KW-0472">Membrane</keyword>
<organism evidence="2 3">
    <name type="scientific">Streptomyces fodineus</name>
    <dbReference type="NCBI Taxonomy" id="1904616"/>
    <lineage>
        <taxon>Bacteria</taxon>
        <taxon>Bacillati</taxon>
        <taxon>Actinomycetota</taxon>
        <taxon>Actinomycetes</taxon>
        <taxon>Kitasatosporales</taxon>
        <taxon>Streptomycetaceae</taxon>
        <taxon>Streptomyces</taxon>
    </lineage>
</organism>
<sequence length="71" mass="7522">MAFFVGTIEPAGVLHDKLGLSAVSGWIAGLNPDNVGCIVVGLLVVVWAVAIAHWRLAKVEERRRARTADAG</sequence>
<keyword evidence="3" id="KW-1185">Reference proteome</keyword>
<dbReference type="AlphaFoldDB" id="A0A1D7YKD3"/>
<reference evidence="3" key="1">
    <citation type="submission" date="2016-09" db="EMBL/GenBank/DDBJ databases">
        <title>Streptomyces puniciscabiei strain:TW1S1 Genome sequencing and assembly.</title>
        <authorList>
            <person name="Kim M.-K."/>
            <person name="Kim S.B."/>
        </authorList>
    </citation>
    <scope>NUCLEOTIDE SEQUENCE [LARGE SCALE GENOMIC DNA]</scope>
    <source>
        <strain evidence="3">TW1S1</strain>
    </source>
</reference>
<dbReference type="EMBL" id="CP017248">
    <property type="protein sequence ID" value="AOR36006.1"/>
    <property type="molecule type" value="Genomic_DNA"/>
</dbReference>
<proteinExistence type="predicted"/>
<feature type="transmembrane region" description="Helical" evidence="1">
    <location>
        <begin position="38"/>
        <end position="56"/>
    </location>
</feature>
<protein>
    <submittedName>
        <fullName evidence="2">Uncharacterized protein</fullName>
    </submittedName>
</protein>
<accession>A0A1D7YKD3</accession>
<dbReference type="KEGG" id="spun:BFF78_37580"/>
<name>A0A1D7YKD3_9ACTN</name>
<gene>
    <name evidence="2" type="ORF">BFF78_37580</name>
</gene>
<dbReference type="Proteomes" id="UP000094960">
    <property type="component" value="Chromosome"/>
</dbReference>
<evidence type="ECO:0000313" key="2">
    <source>
        <dbReference type="EMBL" id="AOR36006.1"/>
    </source>
</evidence>
<keyword evidence="1" id="KW-1133">Transmembrane helix</keyword>
<evidence type="ECO:0000256" key="1">
    <source>
        <dbReference type="SAM" id="Phobius"/>
    </source>
</evidence>
<evidence type="ECO:0000313" key="3">
    <source>
        <dbReference type="Proteomes" id="UP000094960"/>
    </source>
</evidence>